<name>A0ABV7UAP5_9RHOB</name>
<dbReference type="SUPFAM" id="SSF52540">
    <property type="entry name" value="P-loop containing nucleoside triphosphate hydrolases"/>
    <property type="match status" value="1"/>
</dbReference>
<dbReference type="Gene3D" id="3.40.50.300">
    <property type="entry name" value="P-loop containing nucleotide triphosphate hydrolases"/>
    <property type="match status" value="1"/>
</dbReference>
<protein>
    <submittedName>
        <fullName evidence="2">AAA family ATPase</fullName>
    </submittedName>
</protein>
<dbReference type="EMBL" id="JBHRXY010000096">
    <property type="protein sequence ID" value="MFC3632224.1"/>
    <property type="molecule type" value="Genomic_DNA"/>
</dbReference>
<reference evidence="3" key="1">
    <citation type="journal article" date="2019" name="Int. J. Syst. Evol. Microbiol.">
        <title>The Global Catalogue of Microorganisms (GCM) 10K type strain sequencing project: providing services to taxonomists for standard genome sequencing and annotation.</title>
        <authorList>
            <consortium name="The Broad Institute Genomics Platform"/>
            <consortium name="The Broad Institute Genome Sequencing Center for Infectious Disease"/>
            <person name="Wu L."/>
            <person name="Ma J."/>
        </authorList>
    </citation>
    <scope>NUCLEOTIDE SEQUENCE [LARGE SCALE GENOMIC DNA]</scope>
    <source>
        <strain evidence="3">KCTC 42473</strain>
    </source>
</reference>
<accession>A0ABV7UAP5</accession>
<keyword evidence="3" id="KW-1185">Reference proteome</keyword>
<proteinExistence type="predicted"/>
<gene>
    <name evidence="2" type="ORF">ACFOM8_22760</name>
</gene>
<dbReference type="RefSeq" id="WP_377764662.1">
    <property type="nucleotide sequence ID" value="NZ_JBHRXY010000096.1"/>
</dbReference>
<evidence type="ECO:0000313" key="3">
    <source>
        <dbReference type="Proteomes" id="UP001595539"/>
    </source>
</evidence>
<evidence type="ECO:0000259" key="1">
    <source>
        <dbReference type="Pfam" id="PF00004"/>
    </source>
</evidence>
<comment type="caution">
    <text evidence="2">The sequence shown here is derived from an EMBL/GenBank/DDBJ whole genome shotgun (WGS) entry which is preliminary data.</text>
</comment>
<dbReference type="InterPro" id="IPR027417">
    <property type="entry name" value="P-loop_NTPase"/>
</dbReference>
<organism evidence="2 3">
    <name type="scientific">Paracoccus angustae</name>
    <dbReference type="NCBI Taxonomy" id="1671480"/>
    <lineage>
        <taxon>Bacteria</taxon>
        <taxon>Pseudomonadati</taxon>
        <taxon>Pseudomonadota</taxon>
        <taxon>Alphaproteobacteria</taxon>
        <taxon>Rhodobacterales</taxon>
        <taxon>Paracoccaceae</taxon>
        <taxon>Paracoccus</taxon>
    </lineage>
</organism>
<dbReference type="Proteomes" id="UP001595539">
    <property type="component" value="Unassembled WGS sequence"/>
</dbReference>
<dbReference type="Pfam" id="PF00004">
    <property type="entry name" value="AAA"/>
    <property type="match status" value="1"/>
</dbReference>
<feature type="domain" description="ATPase AAA-type core" evidence="1">
    <location>
        <begin position="106"/>
        <end position="249"/>
    </location>
</feature>
<dbReference type="InterPro" id="IPR003959">
    <property type="entry name" value="ATPase_AAA_core"/>
</dbReference>
<sequence length="316" mass="34503">MVPKDTRAVFLSNADRQAIERRAGRLHKRQITAGGLGHLNREERERLSSLDSGVGMVQIPDEHRADELAAAVHAEMPWMAAATEHAWHAMRRSVREGHAGFRLPPVILDGTPGIGKSRWAMRLGQLIGAQSTIVDATGESASFGVVGCQRGWTGAGPGRLLELILAKMSGNPILVIDELEKAGKVVSSRGSPFGLAEGLLPLLERDTAANWTCPFYRVRFNMSWVSWILLTNNVALLPDPLLSRCTIIRLKEVPLADLMRFAEREGQARGLSETSISAIIDALASVSPKARARPSLRSVQRMLDLAANLENTQRAM</sequence>
<evidence type="ECO:0000313" key="2">
    <source>
        <dbReference type="EMBL" id="MFC3632224.1"/>
    </source>
</evidence>